<evidence type="ECO:0000313" key="2">
    <source>
        <dbReference type="Proteomes" id="UP001219518"/>
    </source>
</evidence>
<evidence type="ECO:0000313" key="1">
    <source>
        <dbReference type="EMBL" id="KAK3923487.1"/>
    </source>
</evidence>
<dbReference type="EMBL" id="JAHWGI010001147">
    <property type="protein sequence ID" value="KAK3923487.1"/>
    <property type="molecule type" value="Genomic_DNA"/>
</dbReference>
<dbReference type="Proteomes" id="UP001219518">
    <property type="component" value="Unassembled WGS sequence"/>
</dbReference>
<dbReference type="AlphaFoldDB" id="A0AAE1HLI5"/>
<accession>A0AAE1HLI5</accession>
<reference evidence="1" key="2">
    <citation type="journal article" date="2023" name="BMC Genomics">
        <title>Pest status, molecular evolution, and epigenetic factors derived from the genome assembly of Frankliniella fusca, a thysanopteran phytovirus vector.</title>
        <authorList>
            <person name="Catto M.A."/>
            <person name="Labadie P.E."/>
            <person name="Jacobson A.L."/>
            <person name="Kennedy G.G."/>
            <person name="Srinivasan R."/>
            <person name="Hunt B.G."/>
        </authorList>
    </citation>
    <scope>NUCLEOTIDE SEQUENCE</scope>
    <source>
        <strain evidence="1">PL_HMW_Pooled</strain>
    </source>
</reference>
<gene>
    <name evidence="1" type="ORF">KUF71_001895</name>
</gene>
<organism evidence="1 2">
    <name type="scientific">Frankliniella fusca</name>
    <dbReference type="NCBI Taxonomy" id="407009"/>
    <lineage>
        <taxon>Eukaryota</taxon>
        <taxon>Metazoa</taxon>
        <taxon>Ecdysozoa</taxon>
        <taxon>Arthropoda</taxon>
        <taxon>Hexapoda</taxon>
        <taxon>Insecta</taxon>
        <taxon>Pterygota</taxon>
        <taxon>Neoptera</taxon>
        <taxon>Paraneoptera</taxon>
        <taxon>Thysanoptera</taxon>
        <taxon>Terebrantia</taxon>
        <taxon>Thripoidea</taxon>
        <taxon>Thripidae</taxon>
        <taxon>Frankliniella</taxon>
    </lineage>
</organism>
<protein>
    <submittedName>
        <fullName evidence="1">Adenine deaminase</fullName>
    </submittedName>
</protein>
<comment type="caution">
    <text evidence="1">The sequence shown here is derived from an EMBL/GenBank/DDBJ whole genome shotgun (WGS) entry which is preliminary data.</text>
</comment>
<sequence length="166" mass="18747">MEMEMHQHFGCSAIMSPSGCCSVKYGLVCHTYQFLATNYFDKKVAQILCTLNNVKVKANKENQGCEVRYVGNHTLKYLLDEAIAITHLWCELFRALSFRRKCVKTGMCCLGMSSLIVLQENFGFSKTCISKLIGQQLGNQEHLVSRGMLLRDFNEAFSQKTLIGSL</sequence>
<keyword evidence="2" id="KW-1185">Reference proteome</keyword>
<name>A0AAE1HLI5_9NEOP</name>
<proteinExistence type="predicted"/>
<reference evidence="1" key="1">
    <citation type="submission" date="2021-07" db="EMBL/GenBank/DDBJ databases">
        <authorList>
            <person name="Catto M.A."/>
            <person name="Jacobson A."/>
            <person name="Kennedy G."/>
            <person name="Labadie P."/>
            <person name="Hunt B.G."/>
            <person name="Srinivasan R."/>
        </authorList>
    </citation>
    <scope>NUCLEOTIDE SEQUENCE</scope>
    <source>
        <strain evidence="1">PL_HMW_Pooled</strain>
        <tissue evidence="1">Head</tissue>
    </source>
</reference>